<accession>X1NBS5</accession>
<evidence type="ECO:0008006" key="2">
    <source>
        <dbReference type="Google" id="ProtNLM"/>
    </source>
</evidence>
<name>X1NBS5_9ZZZZ</name>
<dbReference type="PANTHER" id="PTHR46638">
    <property type="entry name" value="CORRINOID ADENOSYLTRANSFERASE"/>
    <property type="match status" value="1"/>
</dbReference>
<protein>
    <recommendedName>
        <fullName evidence="2">Cob(I)yrinic acid a,c-diamide adenosyltransferase</fullName>
    </recommendedName>
</protein>
<sequence>MDLEKKNNCSQNICGKDSKEGTVLINTGNGKGKTTAALGLALRAAGHNF</sequence>
<dbReference type="EMBL" id="BARV01029096">
    <property type="protein sequence ID" value="GAI41078.1"/>
    <property type="molecule type" value="Genomic_DNA"/>
</dbReference>
<dbReference type="GO" id="GO:0008817">
    <property type="term" value="F:corrinoid adenosyltransferase activity"/>
    <property type="evidence" value="ECO:0007669"/>
    <property type="project" value="InterPro"/>
</dbReference>
<feature type="non-terminal residue" evidence="1">
    <location>
        <position position="49"/>
    </location>
</feature>
<dbReference type="PANTHER" id="PTHR46638:SF1">
    <property type="entry name" value="CORRINOID ADENOSYLTRANSFERASE"/>
    <property type="match status" value="1"/>
</dbReference>
<dbReference type="GO" id="GO:0009236">
    <property type="term" value="P:cobalamin biosynthetic process"/>
    <property type="evidence" value="ECO:0007669"/>
    <property type="project" value="InterPro"/>
</dbReference>
<dbReference type="GO" id="GO:0005524">
    <property type="term" value="F:ATP binding"/>
    <property type="evidence" value="ECO:0007669"/>
    <property type="project" value="InterPro"/>
</dbReference>
<organism evidence="1">
    <name type="scientific">marine sediment metagenome</name>
    <dbReference type="NCBI Taxonomy" id="412755"/>
    <lineage>
        <taxon>unclassified sequences</taxon>
        <taxon>metagenomes</taxon>
        <taxon>ecological metagenomes</taxon>
    </lineage>
</organism>
<dbReference type="AlphaFoldDB" id="X1NBS5"/>
<comment type="caution">
    <text evidence="1">The sequence shown here is derived from an EMBL/GenBank/DDBJ whole genome shotgun (WGS) entry which is preliminary data.</text>
</comment>
<dbReference type="SUPFAM" id="SSF52540">
    <property type="entry name" value="P-loop containing nucleoside triphosphate hydrolases"/>
    <property type="match status" value="1"/>
</dbReference>
<proteinExistence type="predicted"/>
<dbReference type="InterPro" id="IPR027417">
    <property type="entry name" value="P-loop_NTPase"/>
</dbReference>
<dbReference type="InterPro" id="IPR003724">
    <property type="entry name" value="CblAdoTrfase_CobA"/>
</dbReference>
<reference evidence="1" key="1">
    <citation type="journal article" date="2014" name="Front. Microbiol.">
        <title>High frequency of phylogenetically diverse reductive dehalogenase-homologous genes in deep subseafloor sedimentary metagenomes.</title>
        <authorList>
            <person name="Kawai M."/>
            <person name="Futagami T."/>
            <person name="Toyoda A."/>
            <person name="Takaki Y."/>
            <person name="Nishi S."/>
            <person name="Hori S."/>
            <person name="Arai W."/>
            <person name="Tsubouchi T."/>
            <person name="Morono Y."/>
            <person name="Uchiyama I."/>
            <person name="Ito T."/>
            <person name="Fujiyama A."/>
            <person name="Inagaki F."/>
            <person name="Takami H."/>
        </authorList>
    </citation>
    <scope>NUCLEOTIDE SEQUENCE</scope>
    <source>
        <strain evidence="1">Expedition CK06-06</strain>
    </source>
</reference>
<dbReference type="Pfam" id="PF02572">
    <property type="entry name" value="CobA_CobO_BtuR"/>
    <property type="match status" value="1"/>
</dbReference>
<evidence type="ECO:0000313" key="1">
    <source>
        <dbReference type="EMBL" id="GAI41078.1"/>
    </source>
</evidence>
<dbReference type="Gene3D" id="3.40.50.300">
    <property type="entry name" value="P-loop containing nucleotide triphosphate hydrolases"/>
    <property type="match status" value="1"/>
</dbReference>
<gene>
    <name evidence="1" type="ORF">S06H3_46458</name>
</gene>